<dbReference type="Proteomes" id="UP001275436">
    <property type="component" value="Unassembled WGS sequence"/>
</dbReference>
<dbReference type="InterPro" id="IPR027417">
    <property type="entry name" value="P-loop_NTPase"/>
</dbReference>
<evidence type="ECO:0000313" key="6">
    <source>
        <dbReference type="EMBL" id="GLO64445.1"/>
    </source>
</evidence>
<dbReference type="PANTHER" id="PTHR42711">
    <property type="entry name" value="ABC TRANSPORTER ATP-BINDING PROTEIN"/>
    <property type="match status" value="1"/>
</dbReference>
<evidence type="ECO:0000256" key="2">
    <source>
        <dbReference type="ARBA" id="ARBA00022448"/>
    </source>
</evidence>
<keyword evidence="4 6" id="KW-0067">ATP-binding</keyword>
<feature type="domain" description="ABC transporter" evidence="5">
    <location>
        <begin position="3"/>
        <end position="237"/>
    </location>
</feature>
<sequence length="318" mass="34955">MILDIKGVTKVFHGKGESKNVANDNITFTINKGEIFGLLGHNGAGKTTLVNQILGLLTPDHGDIHLLGKSVTQSSAHARSLCSIQPQSQVSLGLLTPKQAVTLIGKMRMGKKFEPKRVEALFEALDMGAWANTEGEKLSGGVRRLTAFCMAVIAPGELVILDEPTNDVDPVRRSYLWQVIRELTKNGSAVILVTHNVLEAEKAVDRVAIMDKGKILTQGNPSEVKSLVEDRMRIELSLENEFINIEVPDWSLSPHQNGSRLIFSLDPSKVSSTIDWAKNLTDKGLVIDYSLSPTTIEDVYIELTSKRGKFRNEYGQPL</sequence>
<dbReference type="PROSITE" id="PS50893">
    <property type="entry name" value="ABC_TRANSPORTER_2"/>
    <property type="match status" value="1"/>
</dbReference>
<dbReference type="SMART" id="SM00382">
    <property type="entry name" value="AAA"/>
    <property type="match status" value="1"/>
</dbReference>
<evidence type="ECO:0000256" key="3">
    <source>
        <dbReference type="ARBA" id="ARBA00022741"/>
    </source>
</evidence>
<dbReference type="Pfam" id="PF00005">
    <property type="entry name" value="ABC_tran"/>
    <property type="match status" value="1"/>
</dbReference>
<dbReference type="SUPFAM" id="SSF52540">
    <property type="entry name" value="P-loop containing nucleoside triphosphate hydrolases"/>
    <property type="match status" value="1"/>
</dbReference>
<protein>
    <submittedName>
        <fullName evidence="6">ABC transporter ATP-binding protein</fullName>
    </submittedName>
</protein>
<evidence type="ECO:0000313" key="7">
    <source>
        <dbReference type="Proteomes" id="UP001275436"/>
    </source>
</evidence>
<dbReference type="EMBL" id="BSKO01000001">
    <property type="protein sequence ID" value="GLO64445.1"/>
    <property type="molecule type" value="Genomic_DNA"/>
</dbReference>
<dbReference type="InterPro" id="IPR050763">
    <property type="entry name" value="ABC_transporter_ATP-binding"/>
</dbReference>
<dbReference type="InterPro" id="IPR003593">
    <property type="entry name" value="AAA+_ATPase"/>
</dbReference>
<keyword evidence="3" id="KW-0547">Nucleotide-binding</keyword>
<comment type="similarity">
    <text evidence="1">Belongs to the ABC transporter superfamily.</text>
</comment>
<gene>
    <name evidence="6" type="ORF">MACH08_02290</name>
</gene>
<accession>A0ABQ5TDQ5</accession>
<evidence type="ECO:0000256" key="4">
    <source>
        <dbReference type="ARBA" id="ARBA00022840"/>
    </source>
</evidence>
<dbReference type="Gene3D" id="3.40.50.300">
    <property type="entry name" value="P-loop containing nucleotide triphosphate hydrolases"/>
    <property type="match status" value="1"/>
</dbReference>
<proteinExistence type="inferred from homology"/>
<keyword evidence="2" id="KW-0813">Transport</keyword>
<dbReference type="RefSeq" id="WP_317957586.1">
    <property type="nucleotide sequence ID" value="NZ_BSKO01000001.1"/>
</dbReference>
<name>A0ABQ5TDQ5_9BACI</name>
<comment type="caution">
    <text evidence="6">The sequence shown here is derived from an EMBL/GenBank/DDBJ whole genome shotgun (WGS) entry which is preliminary data.</text>
</comment>
<dbReference type="GO" id="GO:0005524">
    <property type="term" value="F:ATP binding"/>
    <property type="evidence" value="ECO:0007669"/>
    <property type="project" value="UniProtKB-KW"/>
</dbReference>
<evidence type="ECO:0000259" key="5">
    <source>
        <dbReference type="PROSITE" id="PS50893"/>
    </source>
</evidence>
<evidence type="ECO:0000256" key="1">
    <source>
        <dbReference type="ARBA" id="ARBA00005417"/>
    </source>
</evidence>
<keyword evidence="7" id="KW-1185">Reference proteome</keyword>
<organism evidence="6 7">
    <name type="scientific">Oceanobacillus kimchii</name>
    <dbReference type="NCBI Taxonomy" id="746691"/>
    <lineage>
        <taxon>Bacteria</taxon>
        <taxon>Bacillati</taxon>
        <taxon>Bacillota</taxon>
        <taxon>Bacilli</taxon>
        <taxon>Bacillales</taxon>
        <taxon>Bacillaceae</taxon>
        <taxon>Oceanobacillus</taxon>
    </lineage>
</organism>
<dbReference type="PANTHER" id="PTHR42711:SF5">
    <property type="entry name" value="ABC TRANSPORTER ATP-BINDING PROTEIN NATA"/>
    <property type="match status" value="1"/>
</dbReference>
<dbReference type="InterPro" id="IPR003439">
    <property type="entry name" value="ABC_transporter-like_ATP-bd"/>
</dbReference>
<reference evidence="6 7" key="1">
    <citation type="submission" date="2023-02" db="EMBL/GenBank/DDBJ databases">
        <title>Oceanobacillus kimchii IFOP_LL358 isolated form Alexandrium catenella lab strain.</title>
        <authorList>
            <person name="Gajardo G."/>
            <person name="Ueki S."/>
            <person name="Maruyama F."/>
        </authorList>
    </citation>
    <scope>NUCLEOTIDE SEQUENCE [LARGE SCALE GENOMIC DNA]</scope>
    <source>
        <strain evidence="6 7">IFOP_LL358</strain>
    </source>
</reference>